<evidence type="ECO:0000313" key="2">
    <source>
        <dbReference type="Proteomes" id="UP000439903"/>
    </source>
</evidence>
<dbReference type="OrthoDB" id="10559864at2759"/>
<reference evidence="1 2" key="1">
    <citation type="journal article" date="2019" name="Environ. Microbiol.">
        <title>At the nexus of three kingdoms: the genome of the mycorrhizal fungus Gigaspora margarita provides insights into plant, endobacterial and fungal interactions.</title>
        <authorList>
            <person name="Venice F."/>
            <person name="Ghignone S."/>
            <person name="Salvioli di Fossalunga A."/>
            <person name="Amselem J."/>
            <person name="Novero M."/>
            <person name="Xianan X."/>
            <person name="Sedzielewska Toro K."/>
            <person name="Morin E."/>
            <person name="Lipzen A."/>
            <person name="Grigoriev I.V."/>
            <person name="Henrissat B."/>
            <person name="Martin F.M."/>
            <person name="Bonfante P."/>
        </authorList>
    </citation>
    <scope>NUCLEOTIDE SEQUENCE [LARGE SCALE GENOMIC DNA]</scope>
    <source>
        <strain evidence="1 2">BEG34</strain>
    </source>
</reference>
<name>A0A8H4ADA8_GIGMA</name>
<gene>
    <name evidence="1" type="ORF">F8M41_023479</name>
</gene>
<keyword evidence="2" id="KW-1185">Reference proteome</keyword>
<evidence type="ECO:0000313" key="1">
    <source>
        <dbReference type="EMBL" id="KAF0482314.1"/>
    </source>
</evidence>
<sequence>MQKLVLIRQVGIISEKGDKDILEFIAIIIWNLFEVDRNAYRIVEDIIIDIWTSGRPDLLKTIRAFLTIPLSFITKEINNSFSASFAIIKMENVIRLVLFVEDILFNHEDLTQSVIQKKS</sequence>
<protein>
    <submittedName>
        <fullName evidence="1">Beach-domain-containing protein</fullName>
    </submittedName>
</protein>
<organism evidence="1 2">
    <name type="scientific">Gigaspora margarita</name>
    <dbReference type="NCBI Taxonomy" id="4874"/>
    <lineage>
        <taxon>Eukaryota</taxon>
        <taxon>Fungi</taxon>
        <taxon>Fungi incertae sedis</taxon>
        <taxon>Mucoromycota</taxon>
        <taxon>Glomeromycotina</taxon>
        <taxon>Glomeromycetes</taxon>
        <taxon>Diversisporales</taxon>
        <taxon>Gigasporaceae</taxon>
        <taxon>Gigaspora</taxon>
    </lineage>
</organism>
<dbReference type="Proteomes" id="UP000439903">
    <property type="component" value="Unassembled WGS sequence"/>
</dbReference>
<dbReference type="EMBL" id="WTPW01000765">
    <property type="protein sequence ID" value="KAF0482314.1"/>
    <property type="molecule type" value="Genomic_DNA"/>
</dbReference>
<dbReference type="AlphaFoldDB" id="A0A8H4ADA8"/>
<accession>A0A8H4ADA8</accession>
<proteinExistence type="predicted"/>
<comment type="caution">
    <text evidence="1">The sequence shown here is derived from an EMBL/GenBank/DDBJ whole genome shotgun (WGS) entry which is preliminary data.</text>
</comment>